<evidence type="ECO:0000313" key="2">
    <source>
        <dbReference type="Proteomes" id="UP001162131"/>
    </source>
</evidence>
<name>A0AAU9J746_9CILI</name>
<accession>A0AAU9J746</accession>
<proteinExistence type="predicted"/>
<dbReference type="Proteomes" id="UP001162131">
    <property type="component" value="Unassembled WGS sequence"/>
</dbReference>
<keyword evidence="2" id="KW-1185">Reference proteome</keyword>
<evidence type="ECO:0000313" key="1">
    <source>
        <dbReference type="EMBL" id="CAG9321100.1"/>
    </source>
</evidence>
<dbReference type="AlphaFoldDB" id="A0AAU9J746"/>
<protein>
    <submittedName>
        <fullName evidence="1">Uncharacterized protein</fullName>
    </submittedName>
</protein>
<comment type="caution">
    <text evidence="1">The sequence shown here is derived from an EMBL/GenBank/DDBJ whole genome shotgun (WGS) entry which is preliminary data.</text>
</comment>
<reference evidence="1" key="1">
    <citation type="submission" date="2021-09" db="EMBL/GenBank/DDBJ databases">
        <authorList>
            <consortium name="AG Swart"/>
            <person name="Singh M."/>
            <person name="Singh A."/>
            <person name="Seah K."/>
            <person name="Emmerich C."/>
        </authorList>
    </citation>
    <scope>NUCLEOTIDE SEQUENCE</scope>
    <source>
        <strain evidence="1">ATCC30299</strain>
    </source>
</reference>
<gene>
    <name evidence="1" type="ORF">BSTOLATCC_MIC27796</name>
</gene>
<sequence length="73" mass="8630">MSHEEKISTKCAEEMSYYQKVREKAFTRPLKISKNEFSSLLSAKNKKHKARNWTNCFTWENWVIDLGIACKIC</sequence>
<dbReference type="EMBL" id="CAJZBQ010000027">
    <property type="protein sequence ID" value="CAG9321100.1"/>
    <property type="molecule type" value="Genomic_DNA"/>
</dbReference>
<organism evidence="1 2">
    <name type="scientific">Blepharisma stoltei</name>
    <dbReference type="NCBI Taxonomy" id="1481888"/>
    <lineage>
        <taxon>Eukaryota</taxon>
        <taxon>Sar</taxon>
        <taxon>Alveolata</taxon>
        <taxon>Ciliophora</taxon>
        <taxon>Postciliodesmatophora</taxon>
        <taxon>Heterotrichea</taxon>
        <taxon>Heterotrichida</taxon>
        <taxon>Blepharismidae</taxon>
        <taxon>Blepharisma</taxon>
    </lineage>
</organism>